<accession>A0A8S9Z3Z8</accession>
<evidence type="ECO:0000313" key="2">
    <source>
        <dbReference type="Proteomes" id="UP000822476"/>
    </source>
</evidence>
<dbReference type="EMBL" id="JTDE01000137">
    <property type="protein sequence ID" value="KAF7262199.1"/>
    <property type="molecule type" value="Genomic_DNA"/>
</dbReference>
<keyword evidence="2" id="KW-1185">Reference proteome</keyword>
<name>A0A8S9Z3Z8_9TREM</name>
<sequence>MKRLTATSHLMFCHGSESHTVRSTFFKGIINNTVCISLLKWPKIFRSRGMEGCKTTKCHGPVTIAWKENYCNQSTTS</sequence>
<dbReference type="Proteomes" id="UP000822476">
    <property type="component" value="Unassembled WGS sequence"/>
</dbReference>
<dbReference type="AlphaFoldDB" id="A0A8S9Z3Z8"/>
<protein>
    <submittedName>
        <fullName evidence="1">Uncharacterized protein</fullName>
    </submittedName>
</protein>
<comment type="caution">
    <text evidence="1">The sequence shown here is derived from an EMBL/GenBank/DDBJ whole genome shotgun (WGS) entry which is preliminary data.</text>
</comment>
<gene>
    <name evidence="1" type="ORF">EG68_00561</name>
</gene>
<evidence type="ECO:0000313" key="1">
    <source>
        <dbReference type="EMBL" id="KAF7262199.1"/>
    </source>
</evidence>
<reference evidence="1" key="1">
    <citation type="submission" date="2019-07" db="EMBL/GenBank/DDBJ databases">
        <title>Annotation for the trematode Paragonimus miyazaki's.</title>
        <authorList>
            <person name="Choi Y.-J."/>
        </authorList>
    </citation>
    <scope>NUCLEOTIDE SEQUENCE</scope>
    <source>
        <strain evidence="1">Japan</strain>
    </source>
</reference>
<proteinExistence type="predicted"/>
<organism evidence="1 2">
    <name type="scientific">Paragonimus skrjabini miyazakii</name>
    <dbReference type="NCBI Taxonomy" id="59628"/>
    <lineage>
        <taxon>Eukaryota</taxon>
        <taxon>Metazoa</taxon>
        <taxon>Spiralia</taxon>
        <taxon>Lophotrochozoa</taxon>
        <taxon>Platyhelminthes</taxon>
        <taxon>Trematoda</taxon>
        <taxon>Digenea</taxon>
        <taxon>Plagiorchiida</taxon>
        <taxon>Troglotremata</taxon>
        <taxon>Troglotrematidae</taxon>
        <taxon>Paragonimus</taxon>
    </lineage>
</organism>